<accession>A0A368P4K6</accession>
<dbReference type="PROSITE" id="PS51257">
    <property type="entry name" value="PROKAR_LIPOPROTEIN"/>
    <property type="match status" value="1"/>
</dbReference>
<keyword evidence="2" id="KW-1185">Reference proteome</keyword>
<evidence type="ECO:0000313" key="1">
    <source>
        <dbReference type="EMBL" id="RCU56709.1"/>
    </source>
</evidence>
<organism evidence="1 2">
    <name type="scientific">Oceanihabitans sediminis</name>
    <dbReference type="NCBI Taxonomy" id="1812012"/>
    <lineage>
        <taxon>Bacteria</taxon>
        <taxon>Pseudomonadati</taxon>
        <taxon>Bacteroidota</taxon>
        <taxon>Flavobacteriia</taxon>
        <taxon>Flavobacteriales</taxon>
        <taxon>Flavobacteriaceae</taxon>
        <taxon>Oceanihabitans</taxon>
    </lineage>
</organism>
<dbReference type="Proteomes" id="UP000252249">
    <property type="component" value="Unassembled WGS sequence"/>
</dbReference>
<dbReference type="OrthoDB" id="1429200at2"/>
<comment type="caution">
    <text evidence="1">The sequence shown here is derived from an EMBL/GenBank/DDBJ whole genome shotgun (WGS) entry which is preliminary data.</text>
</comment>
<dbReference type="RefSeq" id="WP_113966851.1">
    <property type="nucleotide sequence ID" value="NZ_QNRP01000020.1"/>
</dbReference>
<evidence type="ECO:0000313" key="2">
    <source>
        <dbReference type="Proteomes" id="UP000252249"/>
    </source>
</evidence>
<dbReference type="AlphaFoldDB" id="A0A368P4K6"/>
<name>A0A368P4K6_9FLAO</name>
<sequence>MKNKLLILMSLAMMFGITSCSRSYKIDKTDFSLIPYNGKETLVFKSTENKFDTIFLKGFEQYSAGSDPLAFFPDKHEIYRLKSIVSDPNYDRYLNGKSIIELTAGQDETIIWFDILMKESRFYGKYIYSKTEFDSVPISSLNIDSKTYDDVKIFESDGSYEQRDNYTERFYWSLSQGFLGLDKRETEWRLIKKYVP</sequence>
<dbReference type="EMBL" id="QPIG01000005">
    <property type="protein sequence ID" value="RCU56709.1"/>
    <property type="molecule type" value="Genomic_DNA"/>
</dbReference>
<evidence type="ECO:0008006" key="3">
    <source>
        <dbReference type="Google" id="ProtNLM"/>
    </source>
</evidence>
<protein>
    <recommendedName>
        <fullName evidence="3">Lipoprotein</fullName>
    </recommendedName>
</protein>
<gene>
    <name evidence="1" type="ORF">DU428_12530</name>
</gene>
<reference evidence="1 2" key="1">
    <citation type="submission" date="2018-07" db="EMBL/GenBank/DDBJ databases">
        <title>Oceanihabitans testaceum sp. nov., isolated from marine sediment.</title>
        <authorList>
            <person name="Li C.-M."/>
        </authorList>
    </citation>
    <scope>NUCLEOTIDE SEQUENCE [LARGE SCALE GENOMIC DNA]</scope>
    <source>
        <strain evidence="1 2">S9-10</strain>
    </source>
</reference>
<proteinExistence type="predicted"/>